<dbReference type="PATRIC" id="fig|1961.12.peg.1729"/>
<protein>
    <submittedName>
        <fullName evidence="1">Uncharacterized protein</fullName>
    </submittedName>
</protein>
<dbReference type="EMBL" id="LGUV01000050">
    <property type="protein sequence ID" value="KOG56409.1"/>
    <property type="molecule type" value="Genomic_DNA"/>
</dbReference>
<sequence>MVDARSVSSVKEHFGRLDIHLAGEVRLACAGGVADDGGEVDDRVDAFDCLGERLSITEVSLMESETTRALQLLGQFAGTACQAPNVGPGIHEPGGNDQTAVTGRSCQEYTHVDSFTSGPKTDS</sequence>
<dbReference type="Proteomes" id="UP000037084">
    <property type="component" value="Unassembled WGS sequence"/>
</dbReference>
<evidence type="ECO:0000313" key="1">
    <source>
        <dbReference type="EMBL" id="KOG56409.1"/>
    </source>
</evidence>
<organism evidence="1 2">
    <name type="scientific">Streptomyces virginiae</name>
    <name type="common">Streptomyces cinnamonensis</name>
    <dbReference type="NCBI Taxonomy" id="1961"/>
    <lineage>
        <taxon>Bacteria</taxon>
        <taxon>Bacillati</taxon>
        <taxon>Actinomycetota</taxon>
        <taxon>Actinomycetes</taxon>
        <taxon>Kitasatosporales</taxon>
        <taxon>Streptomycetaceae</taxon>
        <taxon>Streptomyces</taxon>
    </lineage>
</organism>
<name>A0A0L8N153_STRVG</name>
<comment type="caution">
    <text evidence="1">The sequence shown here is derived from an EMBL/GenBank/DDBJ whole genome shotgun (WGS) entry which is preliminary data.</text>
</comment>
<evidence type="ECO:0000313" key="2">
    <source>
        <dbReference type="Proteomes" id="UP000037084"/>
    </source>
</evidence>
<accession>A0A0L8N153</accession>
<dbReference type="AlphaFoldDB" id="A0A0L8N153"/>
<gene>
    <name evidence="1" type="ORF">ADK75_07540</name>
</gene>
<proteinExistence type="predicted"/>
<reference evidence="2" key="1">
    <citation type="submission" date="2015-07" db="EMBL/GenBank/DDBJ databases">
        <authorList>
            <consortium name="Consortium for Microbial Forensics and Genomics (microFORGE)"/>
            <person name="Knight B.M."/>
            <person name="Roberts D.P."/>
            <person name="Lin D."/>
            <person name="Hari K."/>
            <person name="Fletcher J."/>
            <person name="Melcher U."/>
            <person name="Blagden T."/>
            <person name="Winegar R.A."/>
        </authorList>
    </citation>
    <scope>NUCLEOTIDE SEQUENCE [LARGE SCALE GENOMIC DNA]</scope>
    <source>
        <strain evidence="2">NRRL B-1447</strain>
    </source>
</reference>